<feature type="transmembrane region" description="Helical" evidence="1">
    <location>
        <begin position="285"/>
        <end position="302"/>
    </location>
</feature>
<feature type="transmembrane region" description="Helical" evidence="1">
    <location>
        <begin position="134"/>
        <end position="151"/>
    </location>
</feature>
<feature type="transmembrane region" description="Helical" evidence="1">
    <location>
        <begin position="158"/>
        <end position="177"/>
    </location>
</feature>
<dbReference type="EMBL" id="BARU01005727">
    <property type="protein sequence ID" value="GAH40516.1"/>
    <property type="molecule type" value="Genomic_DNA"/>
</dbReference>
<keyword evidence="1" id="KW-0812">Transmembrane</keyword>
<name>X1F4H7_9ZZZZ</name>
<reference evidence="2" key="1">
    <citation type="journal article" date="2014" name="Front. Microbiol.">
        <title>High frequency of phylogenetically diverse reductive dehalogenase-homologous genes in deep subseafloor sedimentary metagenomes.</title>
        <authorList>
            <person name="Kawai M."/>
            <person name="Futagami T."/>
            <person name="Toyoda A."/>
            <person name="Takaki Y."/>
            <person name="Nishi S."/>
            <person name="Hori S."/>
            <person name="Arai W."/>
            <person name="Tsubouchi T."/>
            <person name="Morono Y."/>
            <person name="Uchiyama I."/>
            <person name="Ito T."/>
            <person name="Fujiyama A."/>
            <person name="Inagaki F."/>
            <person name="Takami H."/>
        </authorList>
    </citation>
    <scope>NUCLEOTIDE SEQUENCE</scope>
    <source>
        <strain evidence="2">Expedition CK06-06</strain>
    </source>
</reference>
<organism evidence="2">
    <name type="scientific">marine sediment metagenome</name>
    <dbReference type="NCBI Taxonomy" id="412755"/>
    <lineage>
        <taxon>unclassified sequences</taxon>
        <taxon>metagenomes</taxon>
        <taxon>ecological metagenomes</taxon>
    </lineage>
</organism>
<feature type="non-terminal residue" evidence="2">
    <location>
        <position position="1"/>
    </location>
</feature>
<sequence length="482" mass="50498">VTAGMLWVSVSRKGRAGENFGAIGAVAGYLVTGVVMLVAMRTGAGGSPEERVFVPYMYLLALSGAALWLGHMQGWRSLRWLGALGSFVGFLLLFPLVREAGVAQMGNWMLLYAAMSVAGSLAVSAGRHSDAEPLAISAVSMAYAAGALLAWASPAAAVSDGAMFGYLAALAAGVLLVTTRFEWTTFSGLGLVAAFLATVLLFERLPGGGLSHYSLMYLAMLGAGALGVSGYREDRTLGAIAVVGVFAALPLTGMMGRAAPELVVPVYLALAAIATLAVIEWQRLYGLEWVALVGTWALYLIWRGTSGHHAADPGSLGFTSVYLLAFLVATWVRHGVRRVNAQTHDAVLAGANAAACFGLGCYDLHAIEWAPGLFALGLFALYAVAGVAGIRRRPAQACFGPVLVGMGIFFLTVAIPMLSHGYHITALWALEAVVLMGLGFYLRAPALRDGALIVLALSLCKAIAMDGHITRDTYQVLLNSRA</sequence>
<feature type="non-terminal residue" evidence="2">
    <location>
        <position position="482"/>
    </location>
</feature>
<feature type="transmembrane region" description="Helical" evidence="1">
    <location>
        <begin position="77"/>
        <end position="97"/>
    </location>
</feature>
<feature type="transmembrane region" description="Helical" evidence="1">
    <location>
        <begin position="214"/>
        <end position="231"/>
    </location>
</feature>
<keyword evidence="1" id="KW-0472">Membrane</keyword>
<feature type="transmembrane region" description="Helical" evidence="1">
    <location>
        <begin position="369"/>
        <end position="390"/>
    </location>
</feature>
<gene>
    <name evidence="2" type="ORF">S03H2_11205</name>
</gene>
<feature type="transmembrane region" description="Helical" evidence="1">
    <location>
        <begin position="314"/>
        <end position="332"/>
    </location>
</feature>
<feature type="transmembrane region" description="Helical" evidence="1">
    <location>
        <begin position="52"/>
        <end position="71"/>
    </location>
</feature>
<comment type="caution">
    <text evidence="2">The sequence shown here is derived from an EMBL/GenBank/DDBJ whole genome shotgun (WGS) entry which is preliminary data.</text>
</comment>
<feature type="transmembrane region" description="Helical" evidence="1">
    <location>
        <begin position="397"/>
        <end position="418"/>
    </location>
</feature>
<feature type="transmembrane region" description="Helical" evidence="1">
    <location>
        <begin position="109"/>
        <end position="128"/>
    </location>
</feature>
<proteinExistence type="predicted"/>
<evidence type="ECO:0000256" key="1">
    <source>
        <dbReference type="SAM" id="Phobius"/>
    </source>
</evidence>
<evidence type="ECO:0008006" key="3">
    <source>
        <dbReference type="Google" id="ProtNLM"/>
    </source>
</evidence>
<accession>X1F4H7</accession>
<feature type="transmembrane region" description="Helical" evidence="1">
    <location>
        <begin position="424"/>
        <end position="442"/>
    </location>
</feature>
<protein>
    <recommendedName>
        <fullName evidence="3">DUF2339 domain-containing protein</fullName>
    </recommendedName>
</protein>
<feature type="transmembrane region" description="Helical" evidence="1">
    <location>
        <begin position="20"/>
        <end position="40"/>
    </location>
</feature>
<feature type="transmembrane region" description="Helical" evidence="1">
    <location>
        <begin position="262"/>
        <end position="279"/>
    </location>
</feature>
<dbReference type="AlphaFoldDB" id="X1F4H7"/>
<feature type="transmembrane region" description="Helical" evidence="1">
    <location>
        <begin position="183"/>
        <end position="202"/>
    </location>
</feature>
<keyword evidence="1" id="KW-1133">Transmembrane helix</keyword>
<evidence type="ECO:0000313" key="2">
    <source>
        <dbReference type="EMBL" id="GAH40516.1"/>
    </source>
</evidence>
<feature type="transmembrane region" description="Helical" evidence="1">
    <location>
        <begin position="237"/>
        <end position="255"/>
    </location>
</feature>